<dbReference type="Gene3D" id="1.10.10.410">
    <property type="match status" value="1"/>
</dbReference>
<dbReference type="InterPro" id="IPR004413">
    <property type="entry name" value="GatB"/>
</dbReference>
<dbReference type="GO" id="GO:0050567">
    <property type="term" value="F:glutaminyl-tRNA synthase (glutamine-hydrolyzing) activity"/>
    <property type="evidence" value="ECO:0007669"/>
    <property type="project" value="UniProtKB-UniRule"/>
</dbReference>
<dbReference type="FunFam" id="1.10.10.410:FF:000001">
    <property type="entry name" value="Aspartyl/glutamyl-tRNA(Asn/Gln) amidotransferase subunit B"/>
    <property type="match status" value="1"/>
</dbReference>
<dbReference type="InterPro" id="IPR017958">
    <property type="entry name" value="Gln-tRNA_amidoTrfase_suB_CS"/>
</dbReference>
<comment type="subunit">
    <text evidence="2 10">Heterotrimer of A, B and C subunits.</text>
</comment>
<dbReference type="STRING" id="546269.HMPREF0389_00478"/>
<evidence type="ECO:0000313" key="13">
    <source>
        <dbReference type="Proteomes" id="UP000007468"/>
    </source>
</evidence>
<dbReference type="EMBL" id="CP002390">
    <property type="protein sequence ID" value="EFE28562.1"/>
    <property type="molecule type" value="Genomic_DNA"/>
</dbReference>
<dbReference type="eggNOG" id="COG0064">
    <property type="taxonomic scope" value="Bacteria"/>
</dbReference>
<evidence type="ECO:0000256" key="3">
    <source>
        <dbReference type="ARBA" id="ARBA00022598"/>
    </source>
</evidence>
<dbReference type="PATRIC" id="fig|546269.5.peg.173"/>
<dbReference type="Pfam" id="PF02934">
    <property type="entry name" value="GatB_N"/>
    <property type="match status" value="1"/>
</dbReference>
<dbReference type="OrthoDB" id="9804078at2"/>
<dbReference type="PANTHER" id="PTHR11659:SF0">
    <property type="entry name" value="GLUTAMYL-TRNA(GLN) AMIDOTRANSFERASE SUBUNIT B, MITOCHONDRIAL"/>
    <property type="match status" value="1"/>
</dbReference>
<keyword evidence="6 10" id="KW-0648">Protein biosynthesis</keyword>
<evidence type="ECO:0000256" key="10">
    <source>
        <dbReference type="HAMAP-Rule" id="MF_00121"/>
    </source>
</evidence>
<accession>D6GSC1</accession>
<evidence type="ECO:0000256" key="7">
    <source>
        <dbReference type="ARBA" id="ARBA00024799"/>
    </source>
</evidence>
<protein>
    <recommendedName>
        <fullName evidence="10">Aspartyl/glutamyl-tRNA(Asn/Gln) amidotransferase subunit B</fullName>
        <shortName evidence="10">Asp/Glu-ADT subunit B</shortName>
        <ecNumber evidence="10">6.3.5.-</ecNumber>
    </recommendedName>
</protein>
<dbReference type="AlphaFoldDB" id="D6GSC1"/>
<dbReference type="Pfam" id="PF02637">
    <property type="entry name" value="GatB_Yqey"/>
    <property type="match status" value="1"/>
</dbReference>
<evidence type="ECO:0000256" key="2">
    <source>
        <dbReference type="ARBA" id="ARBA00011123"/>
    </source>
</evidence>
<dbReference type="InterPro" id="IPR042114">
    <property type="entry name" value="GatB_C_1"/>
</dbReference>
<proteinExistence type="inferred from homology"/>
<dbReference type="Proteomes" id="UP000007468">
    <property type="component" value="Chromosome"/>
</dbReference>
<evidence type="ECO:0000313" key="12">
    <source>
        <dbReference type="EMBL" id="EFE28562.1"/>
    </source>
</evidence>
<dbReference type="InterPro" id="IPR017959">
    <property type="entry name" value="Asn/Gln-tRNA_amidoTrfase_suB/E"/>
</dbReference>
<dbReference type="EC" id="6.3.5.-" evidence="10"/>
<dbReference type="InterPro" id="IPR023168">
    <property type="entry name" value="GatB_Yqey_C_2"/>
</dbReference>
<dbReference type="Gene3D" id="1.10.150.380">
    <property type="entry name" value="GatB domain, N-terminal subdomain"/>
    <property type="match status" value="1"/>
</dbReference>
<dbReference type="GO" id="GO:0006412">
    <property type="term" value="P:translation"/>
    <property type="evidence" value="ECO:0007669"/>
    <property type="project" value="UniProtKB-UniRule"/>
</dbReference>
<organism evidence="12 13">
    <name type="scientific">Filifactor alocis (strain ATCC 35896 / CCUG 47790 / D40 B5)</name>
    <name type="common">Fusobacterium alocis</name>
    <dbReference type="NCBI Taxonomy" id="546269"/>
    <lineage>
        <taxon>Bacteria</taxon>
        <taxon>Bacillati</taxon>
        <taxon>Bacillota</taxon>
        <taxon>Clostridia</taxon>
        <taxon>Peptostreptococcales</taxon>
        <taxon>Filifactoraceae</taxon>
        <taxon>Filifactor</taxon>
    </lineage>
</organism>
<evidence type="ECO:0000256" key="4">
    <source>
        <dbReference type="ARBA" id="ARBA00022741"/>
    </source>
</evidence>
<dbReference type="NCBIfam" id="NF004014">
    <property type="entry name" value="PRK05477.1-4"/>
    <property type="match status" value="1"/>
</dbReference>
<evidence type="ECO:0000256" key="1">
    <source>
        <dbReference type="ARBA" id="ARBA00005306"/>
    </source>
</evidence>
<dbReference type="RefSeq" id="WP_014261834.1">
    <property type="nucleotide sequence ID" value="NC_016630.1"/>
</dbReference>
<gene>
    <name evidence="10 12" type="primary">gatB</name>
    <name evidence="12" type="ordered locus">HMPREF0389_00478</name>
</gene>
<dbReference type="SUPFAM" id="SSF89095">
    <property type="entry name" value="GatB/YqeY motif"/>
    <property type="match status" value="1"/>
</dbReference>
<comment type="catalytic activity">
    <reaction evidence="8 10">
        <text>L-aspartyl-tRNA(Asn) + L-glutamine + ATP + H2O = L-asparaginyl-tRNA(Asn) + L-glutamate + ADP + phosphate + 2 H(+)</text>
        <dbReference type="Rhea" id="RHEA:14513"/>
        <dbReference type="Rhea" id="RHEA-COMP:9674"/>
        <dbReference type="Rhea" id="RHEA-COMP:9677"/>
        <dbReference type="ChEBI" id="CHEBI:15377"/>
        <dbReference type="ChEBI" id="CHEBI:15378"/>
        <dbReference type="ChEBI" id="CHEBI:29985"/>
        <dbReference type="ChEBI" id="CHEBI:30616"/>
        <dbReference type="ChEBI" id="CHEBI:43474"/>
        <dbReference type="ChEBI" id="CHEBI:58359"/>
        <dbReference type="ChEBI" id="CHEBI:78515"/>
        <dbReference type="ChEBI" id="CHEBI:78516"/>
        <dbReference type="ChEBI" id="CHEBI:456216"/>
    </reaction>
</comment>
<comment type="function">
    <text evidence="7 10">Allows the formation of correctly charged Asn-tRNA(Asn) or Gln-tRNA(Gln) through the transamidation of misacylated Asp-tRNA(Asn) or Glu-tRNA(Gln) in organisms which lack either or both of asparaginyl-tRNA or glutaminyl-tRNA synthetases. The reaction takes place in the presence of glutamine and ATP through an activated phospho-Asp-tRNA(Asn) or phospho-Glu-tRNA(Gln).</text>
</comment>
<reference evidence="13" key="1">
    <citation type="submission" date="2010-12" db="EMBL/GenBank/DDBJ databases">
        <title>The genome sequence of Filifactor alocis strain ATCC 35896.</title>
        <authorList>
            <consortium name="The Broad Institute Genome Sequencing Platform"/>
            <person name="Ward D."/>
            <person name="Earl A."/>
            <person name="Feldgarden M."/>
            <person name="Young S.K."/>
            <person name="Gargeya S."/>
            <person name="Zeng Q."/>
            <person name="Alvarado L."/>
            <person name="Berlin A."/>
            <person name="Bochicchio J."/>
            <person name="Chapman S.B."/>
            <person name="Chen Z."/>
            <person name="Freedman E."/>
            <person name="Gellesch M."/>
            <person name="Goldberg J."/>
            <person name="Griggs A."/>
            <person name="Gujja S."/>
            <person name="Heilman E."/>
            <person name="Heiman D."/>
            <person name="Howarth C."/>
            <person name="Mehta T."/>
            <person name="Neiman D."/>
            <person name="Pearson M."/>
            <person name="Roberts A."/>
            <person name="Saif S."/>
            <person name="Shea T."/>
            <person name="Shenoy N."/>
            <person name="Sisk P."/>
            <person name="Stolte C."/>
            <person name="Sykes S."/>
            <person name="White J."/>
            <person name="Yandava C."/>
            <person name="Izard J."/>
            <person name="Blanton J.M."/>
            <person name="Baranova O.V."/>
            <person name="Tanner A.C."/>
            <person name="Dewhirst F.E."/>
            <person name="Haas B."/>
            <person name="Nusbaum C."/>
            <person name="Birren B."/>
        </authorList>
    </citation>
    <scope>NUCLEOTIDE SEQUENCE [LARGE SCALE GENOMIC DNA]</scope>
    <source>
        <strain evidence="13">ATCC 35896 / D40 B5</strain>
    </source>
</reference>
<evidence type="ECO:0000256" key="6">
    <source>
        <dbReference type="ARBA" id="ARBA00022917"/>
    </source>
</evidence>
<dbReference type="GO" id="GO:0005524">
    <property type="term" value="F:ATP binding"/>
    <property type="evidence" value="ECO:0007669"/>
    <property type="project" value="UniProtKB-KW"/>
</dbReference>
<dbReference type="PROSITE" id="PS01234">
    <property type="entry name" value="GATB"/>
    <property type="match status" value="1"/>
</dbReference>
<keyword evidence="5 10" id="KW-0067">ATP-binding</keyword>
<dbReference type="InterPro" id="IPR006075">
    <property type="entry name" value="Asn/Gln-tRNA_Trfase_suB/E_cat"/>
</dbReference>
<evidence type="ECO:0000256" key="8">
    <source>
        <dbReference type="ARBA" id="ARBA00047380"/>
    </source>
</evidence>
<keyword evidence="13" id="KW-1185">Reference proteome</keyword>
<dbReference type="HAMAP" id="MF_00121">
    <property type="entry name" value="GatB"/>
    <property type="match status" value="1"/>
</dbReference>
<evidence type="ECO:0000256" key="9">
    <source>
        <dbReference type="ARBA" id="ARBA00047913"/>
    </source>
</evidence>
<dbReference type="PANTHER" id="PTHR11659">
    <property type="entry name" value="GLUTAMYL-TRNA GLN AMIDOTRANSFERASE SUBUNIT B MITOCHONDRIAL AND PROKARYOTIC PET112-RELATED"/>
    <property type="match status" value="1"/>
</dbReference>
<evidence type="ECO:0000256" key="5">
    <source>
        <dbReference type="ARBA" id="ARBA00022840"/>
    </source>
</evidence>
<dbReference type="InterPro" id="IPR003789">
    <property type="entry name" value="Asn/Gln_tRNA_amidoTrase-B-like"/>
</dbReference>
<keyword evidence="3 10" id="KW-0436">Ligase</keyword>
<comment type="similarity">
    <text evidence="1 10">Belongs to the GatB/GatE family. GatB subfamily.</text>
</comment>
<keyword evidence="4 10" id="KW-0547">Nucleotide-binding</keyword>
<dbReference type="NCBIfam" id="NF004012">
    <property type="entry name" value="PRK05477.1-2"/>
    <property type="match status" value="1"/>
</dbReference>
<dbReference type="NCBIfam" id="TIGR00133">
    <property type="entry name" value="gatB"/>
    <property type="match status" value="1"/>
</dbReference>
<name>D6GSC1_FILAD</name>
<dbReference type="InterPro" id="IPR014746">
    <property type="entry name" value="Gln_synth/guanido_kin_cat_dom"/>
</dbReference>
<comment type="catalytic activity">
    <reaction evidence="9 10">
        <text>L-glutamyl-tRNA(Gln) + L-glutamine + ATP + H2O = L-glutaminyl-tRNA(Gln) + L-glutamate + ADP + phosphate + H(+)</text>
        <dbReference type="Rhea" id="RHEA:17521"/>
        <dbReference type="Rhea" id="RHEA-COMP:9681"/>
        <dbReference type="Rhea" id="RHEA-COMP:9684"/>
        <dbReference type="ChEBI" id="CHEBI:15377"/>
        <dbReference type="ChEBI" id="CHEBI:15378"/>
        <dbReference type="ChEBI" id="CHEBI:29985"/>
        <dbReference type="ChEBI" id="CHEBI:30616"/>
        <dbReference type="ChEBI" id="CHEBI:43474"/>
        <dbReference type="ChEBI" id="CHEBI:58359"/>
        <dbReference type="ChEBI" id="CHEBI:78520"/>
        <dbReference type="ChEBI" id="CHEBI:78521"/>
        <dbReference type="ChEBI" id="CHEBI:456216"/>
    </reaction>
</comment>
<dbReference type="KEGG" id="faa:HMPREF0389_00478"/>
<dbReference type="SMART" id="SM00845">
    <property type="entry name" value="GatB_Yqey"/>
    <property type="match status" value="1"/>
</dbReference>
<dbReference type="GO" id="GO:0050566">
    <property type="term" value="F:asparaginyl-tRNA synthase (glutamine-hydrolyzing) activity"/>
    <property type="evidence" value="ECO:0007669"/>
    <property type="project" value="RHEA"/>
</dbReference>
<sequence length="476" mass="54742">MNYKTLIGIEIHVELLTKTKAFCGCKNEFGSEVNTNCCPVCVGMPGTLPVLNEQVLKYAIMAGLSTNCSIERNTKMDRKNYFYPDLTKGYQISQFDRPLCYEGYVEIEDEDGNEKKIRLIRIHMEEDTGKSIHDVSGDSLIDYNRAGVPLIEIVSYPDMNSPIEAYRYLENLKEILLFTGVSDVKMEQGSLRCDVNINVVREDGVKSNIVELKNLNSFKSALKAMEYEEKRHIELLEKGENSLKETRRWDEQNQVTISMRSKENVQDYRYFPEADIVDFVISEEYINDIRDSLPELPSEKRKRFIKEYGVTQADATILNSSKEISAYFEKLIALTEDKQVTTNFFLSEFLRRLKDSESTIGNEKFDINQFAFLLNQISQKKINNNMAKKIFRKMFEDGIDPKEHIEKEGLTQVQDEGFILDIVKEVLSQNPQSIDDLKNGKDRAFGFLVGQVMKQSKGKANPQIVNTLLKKEIDSM</sequence>
<dbReference type="SUPFAM" id="SSF55931">
    <property type="entry name" value="Glutamine synthetase/guanido kinase"/>
    <property type="match status" value="1"/>
</dbReference>
<dbReference type="GO" id="GO:0070681">
    <property type="term" value="P:glutaminyl-tRNAGln biosynthesis via transamidation"/>
    <property type="evidence" value="ECO:0007669"/>
    <property type="project" value="TreeGrafter"/>
</dbReference>
<evidence type="ECO:0000259" key="11">
    <source>
        <dbReference type="SMART" id="SM00845"/>
    </source>
</evidence>
<feature type="domain" description="Asn/Gln amidotransferase" evidence="11">
    <location>
        <begin position="326"/>
        <end position="473"/>
    </location>
</feature>
<dbReference type="InterPro" id="IPR018027">
    <property type="entry name" value="Asn/Gln_amidotransferase"/>
</dbReference>